<comment type="caution">
    <text evidence="1">The sequence shown here is derived from an EMBL/GenBank/DDBJ whole genome shotgun (WGS) entry which is preliminary data.</text>
</comment>
<sequence length="46" mass="5343">LTTDPSDLKALKFILHDRVLLIVKAVDRNEAHSLTEENKNKKQRED</sequence>
<proteinExistence type="predicted"/>
<organism evidence="1 2">
    <name type="scientific">Gigaspora margarita</name>
    <dbReference type="NCBI Taxonomy" id="4874"/>
    <lineage>
        <taxon>Eukaryota</taxon>
        <taxon>Fungi</taxon>
        <taxon>Fungi incertae sedis</taxon>
        <taxon>Mucoromycota</taxon>
        <taxon>Glomeromycotina</taxon>
        <taxon>Glomeromycetes</taxon>
        <taxon>Diversisporales</taxon>
        <taxon>Gigasporaceae</taxon>
        <taxon>Gigaspora</taxon>
    </lineage>
</organism>
<accession>A0ABN7W8E2</accession>
<evidence type="ECO:0000313" key="1">
    <source>
        <dbReference type="EMBL" id="CAG8820874.1"/>
    </source>
</evidence>
<gene>
    <name evidence="1" type="ORF">GMARGA_LOCUS27686</name>
</gene>
<dbReference type="Proteomes" id="UP000789901">
    <property type="component" value="Unassembled WGS sequence"/>
</dbReference>
<reference evidence="1 2" key="1">
    <citation type="submission" date="2021-06" db="EMBL/GenBank/DDBJ databases">
        <authorList>
            <person name="Kallberg Y."/>
            <person name="Tangrot J."/>
            <person name="Rosling A."/>
        </authorList>
    </citation>
    <scope>NUCLEOTIDE SEQUENCE [LARGE SCALE GENOMIC DNA]</scope>
    <source>
        <strain evidence="1 2">120-4 pot B 10/14</strain>
    </source>
</reference>
<dbReference type="EMBL" id="CAJVQB010034229">
    <property type="protein sequence ID" value="CAG8820874.1"/>
    <property type="molecule type" value="Genomic_DNA"/>
</dbReference>
<evidence type="ECO:0000313" key="2">
    <source>
        <dbReference type="Proteomes" id="UP000789901"/>
    </source>
</evidence>
<keyword evidence="2" id="KW-1185">Reference proteome</keyword>
<name>A0ABN7W8E2_GIGMA</name>
<feature type="non-terminal residue" evidence="1">
    <location>
        <position position="1"/>
    </location>
</feature>
<protein>
    <submittedName>
        <fullName evidence="1">20171_t:CDS:1</fullName>
    </submittedName>
</protein>